<name>A0A1F6NXN4_9BACT</name>
<dbReference type="SUPFAM" id="SSF52518">
    <property type="entry name" value="Thiamin diphosphate-binding fold (THDP-binding)"/>
    <property type="match status" value="1"/>
</dbReference>
<dbReference type="Gene3D" id="3.40.50.970">
    <property type="match status" value="1"/>
</dbReference>
<organism evidence="2 3">
    <name type="scientific">Candidatus Magasanikbacteria bacterium RIFOXYC2_FULL_42_28</name>
    <dbReference type="NCBI Taxonomy" id="1798704"/>
    <lineage>
        <taxon>Bacteria</taxon>
        <taxon>Candidatus Magasanikiibacteriota</taxon>
    </lineage>
</organism>
<dbReference type="CDD" id="cd02012">
    <property type="entry name" value="TPP_TK"/>
    <property type="match status" value="1"/>
</dbReference>
<dbReference type="AlphaFoldDB" id="A0A1F6NXN4"/>
<gene>
    <name evidence="2" type="ORF">A3J93_01185</name>
</gene>
<dbReference type="Pfam" id="PF00456">
    <property type="entry name" value="Transketolase_N"/>
    <property type="match status" value="1"/>
</dbReference>
<evidence type="ECO:0000259" key="1">
    <source>
        <dbReference type="Pfam" id="PF00456"/>
    </source>
</evidence>
<dbReference type="InterPro" id="IPR005474">
    <property type="entry name" value="Transketolase_N"/>
</dbReference>
<accession>A0A1F6NXN4</accession>
<dbReference type="EMBL" id="MFQZ01000001">
    <property type="protein sequence ID" value="OGH88692.1"/>
    <property type="molecule type" value="Genomic_DNA"/>
</dbReference>
<dbReference type="STRING" id="1798704.A3J93_01185"/>
<evidence type="ECO:0000313" key="3">
    <source>
        <dbReference type="Proteomes" id="UP000177907"/>
    </source>
</evidence>
<proteinExistence type="predicted"/>
<protein>
    <submittedName>
        <fullName evidence="2">Transketolase</fullName>
    </submittedName>
</protein>
<dbReference type="PANTHER" id="PTHR47514">
    <property type="entry name" value="TRANSKETOLASE N-TERMINAL SECTION-RELATED"/>
    <property type="match status" value="1"/>
</dbReference>
<comment type="caution">
    <text evidence="2">The sequence shown here is derived from an EMBL/GenBank/DDBJ whole genome shotgun (WGS) entry which is preliminary data.</text>
</comment>
<sequence>MLATNEIKKMISEILEIGSKSGEGHIPSALSVLDILWVLYDRVLKVDSKNPRDINRDRFILSKGHASLGLYAVLARKNFFSDEVWRSFGSFDSLLGGHPDRNKVPGVEASTGSLGHGFPMAVGMALALRIKNTPARVFALIGDGEANEGTIWESSLLAAHHKLSNLCCIVDSNHSTDRALLVNNLSEKFKYFGWDTIEIDGHDHDEIYAALNTPISREPLAIIANTIKGHGVKMMENDPSWHHRIPSAQELGEALSSLK</sequence>
<evidence type="ECO:0000313" key="2">
    <source>
        <dbReference type="EMBL" id="OGH88692.1"/>
    </source>
</evidence>
<dbReference type="InterPro" id="IPR029061">
    <property type="entry name" value="THDP-binding"/>
</dbReference>
<feature type="domain" description="Transketolase N-terminal" evidence="1">
    <location>
        <begin position="19"/>
        <end position="242"/>
    </location>
</feature>
<reference evidence="2 3" key="1">
    <citation type="journal article" date="2016" name="Nat. Commun.">
        <title>Thousands of microbial genomes shed light on interconnected biogeochemical processes in an aquifer system.</title>
        <authorList>
            <person name="Anantharaman K."/>
            <person name="Brown C.T."/>
            <person name="Hug L.A."/>
            <person name="Sharon I."/>
            <person name="Castelle C.J."/>
            <person name="Probst A.J."/>
            <person name="Thomas B.C."/>
            <person name="Singh A."/>
            <person name="Wilkins M.J."/>
            <person name="Karaoz U."/>
            <person name="Brodie E.L."/>
            <person name="Williams K.H."/>
            <person name="Hubbard S.S."/>
            <person name="Banfield J.F."/>
        </authorList>
    </citation>
    <scope>NUCLEOTIDE SEQUENCE [LARGE SCALE GENOMIC DNA]</scope>
</reference>
<dbReference type="PANTHER" id="PTHR47514:SF2">
    <property type="entry name" value="TRANSKETOLASE"/>
    <property type="match status" value="1"/>
</dbReference>
<dbReference type="Proteomes" id="UP000177907">
    <property type="component" value="Unassembled WGS sequence"/>
</dbReference>